<dbReference type="Pfam" id="PF13374">
    <property type="entry name" value="TPR_10"/>
    <property type="match status" value="1"/>
</dbReference>
<dbReference type="InterPro" id="IPR011990">
    <property type="entry name" value="TPR-like_helical_dom_sf"/>
</dbReference>
<protein>
    <submittedName>
        <fullName evidence="3">ATP-binding protein</fullName>
    </submittedName>
</protein>
<dbReference type="AlphaFoldDB" id="A0A919LD40"/>
<dbReference type="InterPro" id="IPR001387">
    <property type="entry name" value="Cro/C1-type_HTH"/>
</dbReference>
<dbReference type="Gene3D" id="1.25.40.10">
    <property type="entry name" value="Tetratricopeptide repeat domain"/>
    <property type="match status" value="3"/>
</dbReference>
<dbReference type="EMBL" id="BNEE01000011">
    <property type="protein sequence ID" value="GHI90438.1"/>
    <property type="molecule type" value="Genomic_DNA"/>
</dbReference>
<dbReference type="InterPro" id="IPR053137">
    <property type="entry name" value="NLR-like"/>
</dbReference>
<name>A0A919LD40_9ACTN</name>
<proteinExistence type="predicted"/>
<accession>A0A919LD40</accession>
<dbReference type="PANTHER" id="PTHR46082:SF6">
    <property type="entry name" value="AAA+ ATPASE DOMAIN-CONTAINING PROTEIN-RELATED"/>
    <property type="match status" value="1"/>
</dbReference>
<evidence type="ECO:0000313" key="4">
    <source>
        <dbReference type="Proteomes" id="UP000600026"/>
    </source>
</evidence>
<dbReference type="Proteomes" id="UP000600026">
    <property type="component" value="Unassembled WGS sequence"/>
</dbReference>
<dbReference type="Pfam" id="PF00931">
    <property type="entry name" value="NB-ARC"/>
    <property type="match status" value="1"/>
</dbReference>
<keyword evidence="3" id="KW-0547">Nucleotide-binding</keyword>
<dbReference type="SUPFAM" id="SSF48452">
    <property type="entry name" value="TPR-like"/>
    <property type="match status" value="4"/>
</dbReference>
<organism evidence="3 4">
    <name type="scientific">Streptomyces xanthophaeus</name>
    <dbReference type="NCBI Taxonomy" id="67385"/>
    <lineage>
        <taxon>Bacteria</taxon>
        <taxon>Bacillati</taxon>
        <taxon>Actinomycetota</taxon>
        <taxon>Actinomycetes</taxon>
        <taxon>Kitasatosporales</taxon>
        <taxon>Streptomycetaceae</taxon>
        <taxon>Streptomyces</taxon>
    </lineage>
</organism>
<dbReference type="Gene3D" id="3.40.50.300">
    <property type="entry name" value="P-loop containing nucleotide triphosphate hydrolases"/>
    <property type="match status" value="1"/>
</dbReference>
<gene>
    <name evidence="3" type="ORF">Sxan_78020</name>
</gene>
<dbReference type="Pfam" id="PF13424">
    <property type="entry name" value="TPR_12"/>
    <property type="match status" value="2"/>
</dbReference>
<keyword evidence="3" id="KW-0067">ATP-binding</keyword>
<dbReference type="InterPro" id="IPR027417">
    <property type="entry name" value="P-loop_NTPase"/>
</dbReference>
<dbReference type="InterPro" id="IPR002182">
    <property type="entry name" value="NB-ARC"/>
</dbReference>
<dbReference type="SUPFAM" id="SSF52540">
    <property type="entry name" value="P-loop containing nucleoside triphosphate hydrolases"/>
    <property type="match status" value="1"/>
</dbReference>
<dbReference type="CDD" id="cd00093">
    <property type="entry name" value="HTH_XRE"/>
    <property type="match status" value="1"/>
</dbReference>
<dbReference type="OrthoDB" id="3885120at2"/>
<dbReference type="GO" id="GO:0043531">
    <property type="term" value="F:ADP binding"/>
    <property type="evidence" value="ECO:0007669"/>
    <property type="project" value="InterPro"/>
</dbReference>
<dbReference type="PANTHER" id="PTHR46082">
    <property type="entry name" value="ATP/GTP-BINDING PROTEIN-RELATED"/>
    <property type="match status" value="1"/>
</dbReference>
<dbReference type="RefSeq" id="WP_051902278.1">
    <property type="nucleotide sequence ID" value="NZ_BNEE01000011.1"/>
</dbReference>
<evidence type="ECO:0000259" key="2">
    <source>
        <dbReference type="Pfam" id="PF00931"/>
    </source>
</evidence>
<evidence type="ECO:0000256" key="1">
    <source>
        <dbReference type="SAM" id="MobiDB-lite"/>
    </source>
</evidence>
<feature type="domain" description="NB-ARC" evidence="2">
    <location>
        <begin position="143"/>
        <end position="282"/>
    </location>
</feature>
<reference evidence="3" key="1">
    <citation type="submission" date="2020-09" db="EMBL/GenBank/DDBJ databases">
        <title>Whole genome shotgun sequence of Streptomyces xanthophaeus NBRC 12829.</title>
        <authorList>
            <person name="Komaki H."/>
            <person name="Tamura T."/>
        </authorList>
    </citation>
    <scope>NUCLEOTIDE SEQUENCE</scope>
    <source>
        <strain evidence="3">NBRC 12829</strain>
    </source>
</reference>
<sequence length="1008" mass="108130">MAGARDPVQEFHLKLSALYRAAGEPTHDLLARRTKVSDSTLNDWLTGKAIPSNRTSLETLVGVLKGLAGAGCPPDPVGGWETLRVAAAKCRRPGQRPGRGERRPAHRMLGPVPPVADCYQDRPEAAQLEAAAAGGTAVLGQLLVGMGGVGKTQLAARYARTAYDERRVEVLVWVTAASREAVTAAYADAAAQILSTDPADPQAAAMFREWLRLPPGERGGPTPGARWLIVLDDIPDPGAVRGLWPPDVAHGQTVVTTRNQDAAFQSFGRNRIDIGLYTPDQASAYVTEKLAQHGRIDDPHEICGLASDMGYLPLALSQAIPFMINRKLDCAAYRRRLADRAKTLTHVLPPEGGLPDEQSRTVAAAWEMSIELADQQPPQGLARPLLHLIALLDPNGIPAPVLKSAPVLTHLATHRTPSPHIPTPEDGAAVDHDDTDDALANLEQFSLLSRTPDTSYRAVHIHQLIQRAVHELLPPDYRHHCGRTAADALMAAWPAIERDTALAQALRANTEALTRHAEAALHRPKAHSVLFRTGRSLGESGQFTAAVAHFRHLSQVADIDPGTLIAAHDSLARWQGKAGDSAGAAAAYERLLELMRPALGPDAPQTLTTESHLADWRGRAGDATGAVTAYEQLVKRRQRVQGPDHPDTFLAQGSLADWRGRAGDATGAAAAFEELLEQMQRVHGPDHPDALAAGLCLADWRGRAGDVAGAVTAFEELLEQMQGVHGPDHLDTLRTRIKLVGWRGRAGDATGAAAAFEELLEQMQRVHGPDHPDTLGTCSELARWRGRAGDPTGAAAAYETLAAAQERVLAPDHPGILIARSHLAYWRVQAGDTAGAAAAFEELLEQMQRVHGPDHPDTLLTRGLLAEWRGRAGDATGAAAAFEELLELMQRVHGPDHPDTLRVQNLLAKWRGEAGDMAGAVTAYEALATAQERVQGPDHPDTFVTRGYLANARGDAGDIAGAVTAYEQLLEQLLRVFGPDHPYTITARSNLDYCRGQIGNATAHPSAD</sequence>
<dbReference type="GO" id="GO:0005524">
    <property type="term" value="F:ATP binding"/>
    <property type="evidence" value="ECO:0007669"/>
    <property type="project" value="UniProtKB-KW"/>
</dbReference>
<feature type="region of interest" description="Disordered" evidence="1">
    <location>
        <begin position="92"/>
        <end position="112"/>
    </location>
</feature>
<evidence type="ECO:0000313" key="3">
    <source>
        <dbReference type="EMBL" id="GHI90438.1"/>
    </source>
</evidence>
<comment type="caution">
    <text evidence="3">The sequence shown here is derived from an EMBL/GenBank/DDBJ whole genome shotgun (WGS) entry which is preliminary data.</text>
</comment>
<keyword evidence="4" id="KW-1185">Reference proteome</keyword>